<dbReference type="CDD" id="cd06261">
    <property type="entry name" value="TM_PBP2"/>
    <property type="match status" value="1"/>
</dbReference>
<dbReference type="SUPFAM" id="SSF161098">
    <property type="entry name" value="MetI-like"/>
    <property type="match status" value="1"/>
</dbReference>
<name>A0A0M6Y227_9HYPH</name>
<feature type="region of interest" description="Disordered" evidence="8">
    <location>
        <begin position="1"/>
        <end position="40"/>
    </location>
</feature>
<keyword evidence="3" id="KW-1003">Cell membrane</keyword>
<dbReference type="PANTHER" id="PTHR30151:SF41">
    <property type="entry name" value="ABC TRANSPORTER PERMEASE PROTEIN"/>
    <property type="match status" value="1"/>
</dbReference>
<organism evidence="10 11">
    <name type="scientific">Roseibium aggregatum</name>
    <dbReference type="NCBI Taxonomy" id="187304"/>
    <lineage>
        <taxon>Bacteria</taxon>
        <taxon>Pseudomonadati</taxon>
        <taxon>Pseudomonadota</taxon>
        <taxon>Alphaproteobacteria</taxon>
        <taxon>Hyphomicrobiales</taxon>
        <taxon>Stappiaceae</taxon>
        <taxon>Roseibium</taxon>
    </lineage>
</organism>
<evidence type="ECO:0000256" key="2">
    <source>
        <dbReference type="ARBA" id="ARBA00022448"/>
    </source>
</evidence>
<dbReference type="RefSeq" id="WP_022999258.1">
    <property type="nucleotide sequence ID" value="NZ_CP045627.1"/>
</dbReference>
<evidence type="ECO:0000313" key="10">
    <source>
        <dbReference type="EMBL" id="CTQ44166.1"/>
    </source>
</evidence>
<gene>
    <name evidence="10" type="primary">cmpB_2</name>
    <name evidence="10" type="ORF">LAL4801_02608</name>
</gene>
<dbReference type="GO" id="GO:0005886">
    <property type="term" value="C:plasma membrane"/>
    <property type="evidence" value="ECO:0007669"/>
    <property type="project" value="UniProtKB-SubCell"/>
</dbReference>
<comment type="similarity">
    <text evidence="7">Belongs to the binding-protein-dependent transport system permease family.</text>
</comment>
<sequence>MTAPANETLAPADVLQEPDREAQVSRKRPASAAKLPTKESAAAAKRRERILTVLVPIFVIAGLIALWQVMVTVNDIPHYILPGPGLVVNSLMSDWHILLPALWVTTKITLASLALALIGGGGMAILLVQSRWIETALYPITVILQVTPIIAIAPLILIYAPSTQAALLICAFVVAFFPILSNMVQGLKSVDHNLLNLFELYGASRWQTLIYLKLPASLPYFMTGLRIGGGLALIAAVVAEFAAGSAGAGSGLAFRLLESQFRLNISRLFAALFLLASLGVLIFALTSFISWWTLHRWHESSLKREN</sequence>
<dbReference type="Proteomes" id="UP000048926">
    <property type="component" value="Unassembled WGS sequence"/>
</dbReference>
<evidence type="ECO:0000313" key="11">
    <source>
        <dbReference type="Proteomes" id="UP000048926"/>
    </source>
</evidence>
<evidence type="ECO:0000256" key="7">
    <source>
        <dbReference type="RuleBase" id="RU363032"/>
    </source>
</evidence>
<feature type="transmembrane region" description="Helical" evidence="7">
    <location>
        <begin position="108"/>
        <end position="128"/>
    </location>
</feature>
<proteinExistence type="inferred from homology"/>
<evidence type="ECO:0000256" key="4">
    <source>
        <dbReference type="ARBA" id="ARBA00022692"/>
    </source>
</evidence>
<feature type="transmembrane region" description="Helical" evidence="7">
    <location>
        <begin position="227"/>
        <end position="248"/>
    </location>
</feature>
<evidence type="ECO:0000256" key="6">
    <source>
        <dbReference type="ARBA" id="ARBA00023136"/>
    </source>
</evidence>
<dbReference type="STRING" id="187304.B0E33_10980"/>
<dbReference type="AlphaFoldDB" id="A0A0M6Y227"/>
<keyword evidence="5 7" id="KW-1133">Transmembrane helix</keyword>
<evidence type="ECO:0000256" key="3">
    <source>
        <dbReference type="ARBA" id="ARBA00022475"/>
    </source>
</evidence>
<dbReference type="EMBL" id="CXST01000002">
    <property type="protein sequence ID" value="CTQ44166.1"/>
    <property type="molecule type" value="Genomic_DNA"/>
</dbReference>
<dbReference type="Gene3D" id="1.10.3720.10">
    <property type="entry name" value="MetI-like"/>
    <property type="match status" value="1"/>
</dbReference>
<dbReference type="PANTHER" id="PTHR30151">
    <property type="entry name" value="ALKANE SULFONATE ABC TRANSPORTER-RELATED, MEMBRANE SUBUNIT"/>
    <property type="match status" value="1"/>
</dbReference>
<feature type="domain" description="ABC transmembrane type-1" evidence="9">
    <location>
        <begin position="102"/>
        <end position="290"/>
    </location>
</feature>
<feature type="transmembrane region" description="Helical" evidence="7">
    <location>
        <begin position="135"/>
        <end position="159"/>
    </location>
</feature>
<keyword evidence="4 7" id="KW-0812">Transmembrane</keyword>
<protein>
    <submittedName>
        <fullName evidence="10">Bicarbonate transport system permease protein CmpB</fullName>
    </submittedName>
</protein>
<dbReference type="InterPro" id="IPR035906">
    <property type="entry name" value="MetI-like_sf"/>
</dbReference>
<dbReference type="PROSITE" id="PS50928">
    <property type="entry name" value="ABC_TM1"/>
    <property type="match status" value="1"/>
</dbReference>
<feature type="transmembrane region" description="Helical" evidence="7">
    <location>
        <begin position="50"/>
        <end position="70"/>
    </location>
</feature>
<keyword evidence="6 7" id="KW-0472">Membrane</keyword>
<dbReference type="InterPro" id="IPR000515">
    <property type="entry name" value="MetI-like"/>
</dbReference>
<keyword evidence="2 7" id="KW-0813">Transport</keyword>
<feature type="transmembrane region" description="Helical" evidence="7">
    <location>
        <begin position="268"/>
        <end position="294"/>
    </location>
</feature>
<evidence type="ECO:0000256" key="8">
    <source>
        <dbReference type="SAM" id="MobiDB-lite"/>
    </source>
</evidence>
<dbReference type="GO" id="GO:0055085">
    <property type="term" value="P:transmembrane transport"/>
    <property type="evidence" value="ECO:0007669"/>
    <property type="project" value="InterPro"/>
</dbReference>
<evidence type="ECO:0000256" key="1">
    <source>
        <dbReference type="ARBA" id="ARBA00004651"/>
    </source>
</evidence>
<keyword evidence="11" id="KW-1185">Reference proteome</keyword>
<evidence type="ECO:0000259" key="9">
    <source>
        <dbReference type="PROSITE" id="PS50928"/>
    </source>
</evidence>
<dbReference type="Pfam" id="PF00528">
    <property type="entry name" value="BPD_transp_1"/>
    <property type="match status" value="1"/>
</dbReference>
<accession>A0A0M6Y227</accession>
<comment type="subcellular location">
    <subcellularLocation>
        <location evidence="1 7">Cell membrane</location>
        <topology evidence="1 7">Multi-pass membrane protein</topology>
    </subcellularLocation>
</comment>
<reference evidence="11" key="1">
    <citation type="submission" date="2015-07" db="EMBL/GenBank/DDBJ databases">
        <authorList>
            <person name="Rodrigo-Torres Lidia"/>
            <person name="Arahal R.David."/>
        </authorList>
    </citation>
    <scope>NUCLEOTIDE SEQUENCE [LARGE SCALE GENOMIC DNA]</scope>
    <source>
        <strain evidence="11">CECT 4801</strain>
    </source>
</reference>
<evidence type="ECO:0000256" key="5">
    <source>
        <dbReference type="ARBA" id="ARBA00022989"/>
    </source>
</evidence>
<feature type="transmembrane region" description="Helical" evidence="7">
    <location>
        <begin position="165"/>
        <end position="184"/>
    </location>
</feature>